<evidence type="ECO:0000256" key="3">
    <source>
        <dbReference type="ARBA" id="ARBA00023285"/>
    </source>
</evidence>
<comment type="caution">
    <text evidence="4">The sequence shown here is derived from an EMBL/GenBank/DDBJ whole genome shotgun (WGS) entry which is preliminary data.</text>
</comment>
<dbReference type="InterPro" id="IPR006396">
    <property type="entry name" value="Glu_mut_E"/>
</dbReference>
<name>A0ABP5Z374_9ACTN</name>
<dbReference type="SUPFAM" id="SSF51703">
    <property type="entry name" value="Cobalamin (vitamin B12)-dependent enzymes"/>
    <property type="match status" value="1"/>
</dbReference>
<evidence type="ECO:0000256" key="1">
    <source>
        <dbReference type="ARBA" id="ARBA00022628"/>
    </source>
</evidence>
<keyword evidence="5" id="KW-1185">Reference proteome</keyword>
<dbReference type="InterPro" id="IPR016176">
    <property type="entry name" value="Cbl-dep_enz_cat"/>
</dbReference>
<dbReference type="EMBL" id="BAAATA010000013">
    <property type="protein sequence ID" value="GAA2489653.1"/>
    <property type="molecule type" value="Genomic_DNA"/>
</dbReference>
<reference evidence="5" key="1">
    <citation type="journal article" date="2019" name="Int. J. Syst. Evol. Microbiol.">
        <title>The Global Catalogue of Microorganisms (GCM) 10K type strain sequencing project: providing services to taxonomists for standard genome sequencing and annotation.</title>
        <authorList>
            <consortium name="The Broad Institute Genomics Platform"/>
            <consortium name="The Broad Institute Genome Sequencing Center for Infectious Disease"/>
            <person name="Wu L."/>
            <person name="Ma J."/>
        </authorList>
    </citation>
    <scope>NUCLEOTIDE SEQUENCE [LARGE SCALE GENOMIC DNA]</scope>
    <source>
        <strain evidence="5">JCM 6307</strain>
    </source>
</reference>
<evidence type="ECO:0000313" key="5">
    <source>
        <dbReference type="Proteomes" id="UP001501358"/>
    </source>
</evidence>
<keyword evidence="3" id="KW-0170">Cobalt</keyword>
<accession>A0ABP5Z374</accession>
<gene>
    <name evidence="4" type="ORF">GCM10010406_27290</name>
</gene>
<proteinExistence type="predicted"/>
<evidence type="ECO:0000313" key="4">
    <source>
        <dbReference type="EMBL" id="GAA2489653.1"/>
    </source>
</evidence>
<dbReference type="PIRSF" id="PIRSF001495">
    <property type="entry name" value="Met_asp_mut_epsi"/>
    <property type="match status" value="1"/>
</dbReference>
<evidence type="ECO:0000256" key="2">
    <source>
        <dbReference type="ARBA" id="ARBA00023235"/>
    </source>
</evidence>
<dbReference type="Gene3D" id="3.20.20.240">
    <property type="entry name" value="Methylmalonyl-CoA mutase"/>
    <property type="match status" value="1"/>
</dbReference>
<protein>
    <submittedName>
        <fullName evidence="4">Methylaspartate mutase</fullName>
    </submittedName>
</protein>
<keyword evidence="1" id="KW-0846">Cobalamin</keyword>
<sequence>MGFDDPREMRRGLAAVRRARAAAVGTVTLDSYTRVKDYASVARAAAAGTPLNGYPLVTHGPDVTRAVTDGIRGPRFPVQVRHGSPLPDDIFAAMAAAGLDATEGGPVSYCLPYSRVPLAVATESWARSCERFAELREHGFEPHLESFGGCMMGQMCPPGLLVALTLLEGMFFRSHGLRSISLSFSQQTDPEQDAEGLAALRALAGEFLPDVDWHVVLYTYMGKFPRTRHGALALLRDAAELAVRTGAERLIVKTAAEAWRIPTVEENVEALEFAAAAAEDAAGREHPPVPDTGIGAEARLLVEAVLDLHPDVGRAMVRAFARGYLDVPYCLHADNRGRARSYIDSGGRLRWASTGSMPIGAVAGGGTRRDVTSSELLDALSHVERAYDRLPAGTGPDRPAVG</sequence>
<organism evidence="4 5">
    <name type="scientific">Streptomyces thermolineatus</name>
    <dbReference type="NCBI Taxonomy" id="44033"/>
    <lineage>
        <taxon>Bacteria</taxon>
        <taxon>Bacillati</taxon>
        <taxon>Actinomycetota</taxon>
        <taxon>Actinomycetes</taxon>
        <taxon>Kitasatosporales</taxon>
        <taxon>Streptomycetaceae</taxon>
        <taxon>Streptomyces</taxon>
    </lineage>
</organism>
<dbReference type="Pfam" id="PF06368">
    <property type="entry name" value="Met_asp_mut_E"/>
    <property type="match status" value="1"/>
</dbReference>
<dbReference type="Proteomes" id="UP001501358">
    <property type="component" value="Unassembled WGS sequence"/>
</dbReference>
<keyword evidence="2" id="KW-0413">Isomerase</keyword>